<dbReference type="OrthoDB" id="3552419at2759"/>
<keyword evidence="3" id="KW-1185">Reference proteome</keyword>
<evidence type="ECO:0000313" key="3">
    <source>
        <dbReference type="Proteomes" id="UP000322873"/>
    </source>
</evidence>
<dbReference type="Proteomes" id="UP000322873">
    <property type="component" value="Unassembled WGS sequence"/>
</dbReference>
<name>A0A5M9JQ31_MONFR</name>
<dbReference type="VEuPathDB" id="FungiDB:MFRU_005g00630"/>
<evidence type="ECO:0000256" key="1">
    <source>
        <dbReference type="SAM" id="MobiDB-lite"/>
    </source>
</evidence>
<dbReference type="EMBL" id="VICG01000007">
    <property type="protein sequence ID" value="KAA8569906.1"/>
    <property type="molecule type" value="Genomic_DNA"/>
</dbReference>
<reference evidence="2 3" key="1">
    <citation type="submission" date="2019-06" db="EMBL/GenBank/DDBJ databases">
        <title>Genome Sequence of the Brown Rot Fungal Pathogen Monilinia fructicola.</title>
        <authorList>
            <person name="De Miccolis Angelini R.M."/>
            <person name="Landi L."/>
            <person name="Abate D."/>
            <person name="Pollastro S."/>
            <person name="Romanazzi G."/>
            <person name="Faretra F."/>
        </authorList>
    </citation>
    <scope>NUCLEOTIDE SEQUENCE [LARGE SCALE GENOMIC DNA]</scope>
    <source>
        <strain evidence="2 3">Mfrc123</strain>
    </source>
</reference>
<comment type="caution">
    <text evidence="2">The sequence shown here is derived from an EMBL/GenBank/DDBJ whole genome shotgun (WGS) entry which is preliminary data.</text>
</comment>
<proteinExistence type="predicted"/>
<dbReference type="AlphaFoldDB" id="A0A5M9JQ31"/>
<evidence type="ECO:0000313" key="2">
    <source>
        <dbReference type="EMBL" id="KAA8569906.1"/>
    </source>
</evidence>
<feature type="compositionally biased region" description="Basic and acidic residues" evidence="1">
    <location>
        <begin position="30"/>
        <end position="48"/>
    </location>
</feature>
<protein>
    <submittedName>
        <fullName evidence="2">Uncharacterized protein</fullName>
    </submittedName>
</protein>
<organism evidence="2 3">
    <name type="scientific">Monilinia fructicola</name>
    <name type="common">Brown rot fungus</name>
    <name type="synonym">Ciboria fructicola</name>
    <dbReference type="NCBI Taxonomy" id="38448"/>
    <lineage>
        <taxon>Eukaryota</taxon>
        <taxon>Fungi</taxon>
        <taxon>Dikarya</taxon>
        <taxon>Ascomycota</taxon>
        <taxon>Pezizomycotina</taxon>
        <taxon>Leotiomycetes</taxon>
        <taxon>Helotiales</taxon>
        <taxon>Sclerotiniaceae</taxon>
        <taxon>Monilinia</taxon>
    </lineage>
</organism>
<feature type="region of interest" description="Disordered" evidence="1">
    <location>
        <begin position="21"/>
        <end position="48"/>
    </location>
</feature>
<accession>A0A5M9JQ31</accession>
<gene>
    <name evidence="2" type="ORF">EYC84_002247</name>
</gene>
<sequence>MRQPAPLKGERMETLLIQTIVGNTPTSEDAPSRPDHRTEQHITVDLPDSIRHNSDSNRYLINRNAPIGGQAVKLSDIEADNYDLKMVDDYIAIALCDLEEKDNEKNVSRKSFLEITQLLKTIITGLIEDRRAFRNKVATWAYVRKMQRRERSDAQVTGNRVGEDNVDEDESTHLEIVEYLATLRSVSKLKIKMSKLMLKSLKDVENDKFRSISDAMLSHCLIVERPERVSSHL</sequence>